<proteinExistence type="predicted"/>
<feature type="chain" id="PRO_5039221876" description="CopC domain-containing protein" evidence="6">
    <location>
        <begin position="28"/>
        <end position="182"/>
    </location>
</feature>
<feature type="transmembrane region" description="Helical" evidence="5">
    <location>
        <begin position="155"/>
        <end position="172"/>
    </location>
</feature>
<dbReference type="PANTHER" id="PTHR34820">
    <property type="entry name" value="INNER MEMBRANE PROTEIN YEBZ"/>
    <property type="match status" value="1"/>
</dbReference>
<evidence type="ECO:0000256" key="2">
    <source>
        <dbReference type="ARBA" id="ARBA00022723"/>
    </source>
</evidence>
<dbReference type="GO" id="GO:0030313">
    <property type="term" value="C:cell envelope"/>
    <property type="evidence" value="ECO:0007669"/>
    <property type="project" value="UniProtKB-SubCell"/>
</dbReference>
<dbReference type="PANTHER" id="PTHR34820:SF4">
    <property type="entry name" value="INNER MEMBRANE PROTEIN YEBZ"/>
    <property type="match status" value="1"/>
</dbReference>
<gene>
    <name evidence="8" type="ORF">CLV56_2889</name>
</gene>
<organism evidence="8 9">
    <name type="scientific">Mumia flava</name>
    <dbReference type="NCBI Taxonomy" id="1348852"/>
    <lineage>
        <taxon>Bacteria</taxon>
        <taxon>Bacillati</taxon>
        <taxon>Actinomycetota</taxon>
        <taxon>Actinomycetes</taxon>
        <taxon>Propionibacteriales</taxon>
        <taxon>Nocardioidaceae</taxon>
        <taxon>Mumia</taxon>
    </lineage>
</organism>
<dbReference type="GO" id="GO:0006825">
    <property type="term" value="P:copper ion transport"/>
    <property type="evidence" value="ECO:0007669"/>
    <property type="project" value="InterPro"/>
</dbReference>
<dbReference type="RefSeq" id="WP_157805177.1">
    <property type="nucleotide sequence ID" value="NZ_PGEZ01000002.1"/>
</dbReference>
<dbReference type="GO" id="GO:0046688">
    <property type="term" value="P:response to copper ion"/>
    <property type="evidence" value="ECO:0007669"/>
    <property type="project" value="InterPro"/>
</dbReference>
<dbReference type="Pfam" id="PF04234">
    <property type="entry name" value="CopC"/>
    <property type="match status" value="1"/>
</dbReference>
<dbReference type="InterPro" id="IPR007348">
    <property type="entry name" value="CopC_dom"/>
</dbReference>
<keyword evidence="2" id="KW-0479">Metal-binding</keyword>
<keyword evidence="5" id="KW-1133">Transmembrane helix</keyword>
<dbReference type="GO" id="GO:0005507">
    <property type="term" value="F:copper ion binding"/>
    <property type="evidence" value="ECO:0007669"/>
    <property type="project" value="InterPro"/>
</dbReference>
<dbReference type="GO" id="GO:0042597">
    <property type="term" value="C:periplasmic space"/>
    <property type="evidence" value="ECO:0007669"/>
    <property type="project" value="InterPro"/>
</dbReference>
<dbReference type="OrthoDB" id="5242236at2"/>
<dbReference type="SUPFAM" id="SSF81296">
    <property type="entry name" value="E set domains"/>
    <property type="match status" value="1"/>
</dbReference>
<accession>A0A2M9B631</accession>
<dbReference type="InterPro" id="IPR014756">
    <property type="entry name" value="Ig_E-set"/>
</dbReference>
<keyword evidence="5" id="KW-0812">Transmembrane</keyword>
<dbReference type="EMBL" id="PGEZ01000002">
    <property type="protein sequence ID" value="PJJ53400.1"/>
    <property type="molecule type" value="Genomic_DNA"/>
</dbReference>
<evidence type="ECO:0000259" key="7">
    <source>
        <dbReference type="Pfam" id="PF04234"/>
    </source>
</evidence>
<evidence type="ECO:0000313" key="8">
    <source>
        <dbReference type="EMBL" id="PJJ53400.1"/>
    </source>
</evidence>
<feature type="domain" description="CopC" evidence="7">
    <location>
        <begin position="33"/>
        <end position="125"/>
    </location>
</feature>
<sequence length="182" mass="19035">MRRIPAGAPTRAVVAALVALGAVLATAPGAAAHAVLASSDPTDGQTMVSLPATVTLTFNEDVSEPAYVVVDAPDGTEVASGEAEVADRDVVQTLHDEQIAGEYRISYRVVSSDGHPVTGTVRFTVTEGRTVEDTRADEPEDASGVSGFVHQHRAHLLWGGAGLVAAAALLLWPRRRDEDDET</sequence>
<evidence type="ECO:0000256" key="6">
    <source>
        <dbReference type="SAM" id="SignalP"/>
    </source>
</evidence>
<dbReference type="Gene3D" id="2.60.40.1220">
    <property type="match status" value="1"/>
</dbReference>
<protein>
    <recommendedName>
        <fullName evidence="7">CopC domain-containing protein</fullName>
    </recommendedName>
</protein>
<evidence type="ECO:0000256" key="5">
    <source>
        <dbReference type="SAM" id="Phobius"/>
    </source>
</evidence>
<evidence type="ECO:0000256" key="1">
    <source>
        <dbReference type="ARBA" id="ARBA00004196"/>
    </source>
</evidence>
<feature type="signal peptide" evidence="6">
    <location>
        <begin position="1"/>
        <end position="27"/>
    </location>
</feature>
<reference evidence="8 9" key="1">
    <citation type="submission" date="2017-11" db="EMBL/GenBank/DDBJ databases">
        <title>Genomic Encyclopedia of Archaeal and Bacterial Type Strains, Phase II (KMG-II): From Individual Species to Whole Genera.</title>
        <authorList>
            <person name="Goeker M."/>
        </authorList>
    </citation>
    <scope>NUCLEOTIDE SEQUENCE [LARGE SCALE GENOMIC DNA]</scope>
    <source>
        <strain evidence="8 9">DSM 27763</strain>
    </source>
</reference>
<keyword evidence="9" id="KW-1185">Reference proteome</keyword>
<dbReference type="Proteomes" id="UP000230842">
    <property type="component" value="Unassembled WGS sequence"/>
</dbReference>
<dbReference type="GO" id="GO:0005886">
    <property type="term" value="C:plasma membrane"/>
    <property type="evidence" value="ECO:0007669"/>
    <property type="project" value="TreeGrafter"/>
</dbReference>
<evidence type="ECO:0000256" key="4">
    <source>
        <dbReference type="ARBA" id="ARBA00023008"/>
    </source>
</evidence>
<evidence type="ECO:0000256" key="3">
    <source>
        <dbReference type="ARBA" id="ARBA00022729"/>
    </source>
</evidence>
<evidence type="ECO:0000313" key="9">
    <source>
        <dbReference type="Proteomes" id="UP000230842"/>
    </source>
</evidence>
<dbReference type="InterPro" id="IPR032694">
    <property type="entry name" value="CopC/D"/>
</dbReference>
<name>A0A2M9B631_9ACTN</name>
<keyword evidence="3 6" id="KW-0732">Signal</keyword>
<comment type="caution">
    <text evidence="8">The sequence shown here is derived from an EMBL/GenBank/DDBJ whole genome shotgun (WGS) entry which is preliminary data.</text>
</comment>
<comment type="subcellular location">
    <subcellularLocation>
        <location evidence="1">Cell envelope</location>
    </subcellularLocation>
</comment>
<dbReference type="AlphaFoldDB" id="A0A2M9B631"/>
<keyword evidence="4" id="KW-0186">Copper</keyword>
<keyword evidence="5" id="KW-0472">Membrane</keyword>
<dbReference type="InterPro" id="IPR014755">
    <property type="entry name" value="Cu-Rt/internalin_Ig-like"/>
</dbReference>